<dbReference type="RefSeq" id="XP_025527675.1">
    <property type="nucleotide sequence ID" value="XM_025670672.1"/>
</dbReference>
<feature type="transmembrane region" description="Helical" evidence="6">
    <location>
        <begin position="380"/>
        <end position="403"/>
    </location>
</feature>
<accession>A0A8T8X168</accession>
<organism evidence="8 9">
    <name type="scientific">Aspergillus japonicus CBS 114.51</name>
    <dbReference type="NCBI Taxonomy" id="1448312"/>
    <lineage>
        <taxon>Eukaryota</taxon>
        <taxon>Fungi</taxon>
        <taxon>Dikarya</taxon>
        <taxon>Ascomycota</taxon>
        <taxon>Pezizomycotina</taxon>
        <taxon>Eurotiomycetes</taxon>
        <taxon>Eurotiomycetidae</taxon>
        <taxon>Eurotiales</taxon>
        <taxon>Aspergillaceae</taxon>
        <taxon>Aspergillus</taxon>
        <taxon>Aspergillus subgen. Circumdati</taxon>
    </lineage>
</organism>
<evidence type="ECO:0000256" key="3">
    <source>
        <dbReference type="ARBA" id="ARBA00022989"/>
    </source>
</evidence>
<evidence type="ECO:0000256" key="5">
    <source>
        <dbReference type="SAM" id="MobiDB-lite"/>
    </source>
</evidence>
<dbReference type="Pfam" id="PF07690">
    <property type="entry name" value="MFS_1"/>
    <property type="match status" value="1"/>
</dbReference>
<dbReference type="PANTHER" id="PTHR23501:SF43">
    <property type="entry name" value="MULTIDRUG TRANSPORTER, PUTATIVE (AFU_ORTHOLOGUE AFUA_6G03040)-RELATED"/>
    <property type="match status" value="1"/>
</dbReference>
<evidence type="ECO:0000256" key="2">
    <source>
        <dbReference type="ARBA" id="ARBA00022692"/>
    </source>
</evidence>
<gene>
    <name evidence="8" type="ORF">BO86DRAFT_379317</name>
</gene>
<proteinExistence type="predicted"/>
<evidence type="ECO:0000313" key="8">
    <source>
        <dbReference type="EMBL" id="RAH81781.1"/>
    </source>
</evidence>
<keyword evidence="9" id="KW-1185">Reference proteome</keyword>
<feature type="transmembrane region" description="Helical" evidence="6">
    <location>
        <begin position="355"/>
        <end position="373"/>
    </location>
</feature>
<dbReference type="Pfam" id="PF03959">
    <property type="entry name" value="FSH1"/>
    <property type="match status" value="1"/>
</dbReference>
<feature type="transmembrane region" description="Helical" evidence="6">
    <location>
        <begin position="452"/>
        <end position="475"/>
    </location>
</feature>
<feature type="region of interest" description="Disordered" evidence="5">
    <location>
        <begin position="245"/>
        <end position="279"/>
    </location>
</feature>
<protein>
    <submittedName>
        <fullName evidence="8">MFS general substrate transporter</fullName>
    </submittedName>
</protein>
<feature type="domain" description="Serine hydrolase" evidence="7">
    <location>
        <begin position="2"/>
        <end position="185"/>
    </location>
</feature>
<dbReference type="AlphaFoldDB" id="A0A8T8X168"/>
<feature type="transmembrane region" description="Helical" evidence="6">
    <location>
        <begin position="295"/>
        <end position="317"/>
    </location>
</feature>
<feature type="transmembrane region" description="Helical" evidence="6">
    <location>
        <begin position="409"/>
        <end position="431"/>
    </location>
</feature>
<dbReference type="OrthoDB" id="440553at2759"/>
<keyword evidence="3 6" id="KW-1133">Transmembrane helix</keyword>
<feature type="transmembrane region" description="Helical" evidence="6">
    <location>
        <begin position="487"/>
        <end position="510"/>
    </location>
</feature>
<evidence type="ECO:0000256" key="6">
    <source>
        <dbReference type="SAM" id="Phobius"/>
    </source>
</evidence>
<evidence type="ECO:0000256" key="4">
    <source>
        <dbReference type="ARBA" id="ARBA00023136"/>
    </source>
</evidence>
<name>A0A8T8X168_ASPJA</name>
<feature type="transmembrane region" description="Helical" evidence="6">
    <location>
        <begin position="603"/>
        <end position="628"/>
    </location>
</feature>
<dbReference type="InterPro" id="IPR011701">
    <property type="entry name" value="MFS"/>
</dbReference>
<dbReference type="GO" id="GO:0005886">
    <property type="term" value="C:plasma membrane"/>
    <property type="evidence" value="ECO:0007669"/>
    <property type="project" value="TreeGrafter"/>
</dbReference>
<dbReference type="InterPro" id="IPR005645">
    <property type="entry name" value="FSH-like_dom"/>
</dbReference>
<dbReference type="GeneID" id="37174364"/>
<sequence>MHILCLHGAGSNSRTAAIRYELGDNHTYDFIEGNIPAAMQPGKPHSPIPLQHKPPQAGTNVVAGIEVIATKDEPMYAYFDEKNPESGGAVYRHLEELLYHEGPYDGVIAFSQAGTLILTYLAYLAKHKPHCPLPFKFAIILSITHPPLDYDAIQSGEIRLIDLRAYRDAVRIPTAHIWGARDLAANEIALTNTICAAGVRWVECKVPGESRIHSSYGSDFFYQERSSNHLSAFLAGIPVVTATSTSSSPSAMDVNHKTHGSVPESHTLPSLSASSAEEPDNEAFGQPKYMHGPRLWFAGGGIALSLFLATAEITIISTSLVTISRHLDAIFIAFSGGCAAAQTMSQLIVCRAFQGIGGSGVFTSCLFGFICLLPPAKYDIASAAGSGVLTLALILGTVIGGGISSSGAWRWVFLFNVPAGVVAWVIIWILVPKDFERARKAERSHVHGPWSFLTKADTVGCLLLLAFSVLFVAAFEEANIRYAWSSAAIISMLTISGVLLAAFIAWEWSVANRKYWGFEPILPWGILRNRVLLGAILTAIGAGVKVLAFGLGSPVGAAVCSLLAGRLHTPFVYLAAAGSVLQIVGAFLLSSIPPTLDIWPGQYGYMVITGMGTGISIAALYMCVPVVVTMDQVPLTSPTGTAMGLTLQARMIGASLGVAIVNSILIDYVKGHLPATEAAAADPNLLAGFPTATQEEVRKVYAVGYNRQMYAVGAFGAAQLIAVALMWKRKQVRFVK</sequence>
<dbReference type="PANTHER" id="PTHR23501">
    <property type="entry name" value="MAJOR FACILITATOR SUPERFAMILY"/>
    <property type="match status" value="1"/>
</dbReference>
<dbReference type="GO" id="GO:0022857">
    <property type="term" value="F:transmembrane transporter activity"/>
    <property type="evidence" value="ECO:0007669"/>
    <property type="project" value="InterPro"/>
</dbReference>
<dbReference type="EMBL" id="KZ824793">
    <property type="protein sequence ID" value="RAH81781.1"/>
    <property type="molecule type" value="Genomic_DNA"/>
</dbReference>
<dbReference type="Gene3D" id="1.20.1250.20">
    <property type="entry name" value="MFS general substrate transporter like domains"/>
    <property type="match status" value="1"/>
</dbReference>
<keyword evidence="4 6" id="KW-0472">Membrane</keyword>
<evidence type="ECO:0000256" key="1">
    <source>
        <dbReference type="ARBA" id="ARBA00004141"/>
    </source>
</evidence>
<dbReference type="InterPro" id="IPR036259">
    <property type="entry name" value="MFS_trans_sf"/>
</dbReference>
<dbReference type="InterPro" id="IPR029058">
    <property type="entry name" value="AB_hydrolase_fold"/>
</dbReference>
<dbReference type="Gene3D" id="3.40.50.1820">
    <property type="entry name" value="alpha/beta hydrolase"/>
    <property type="match status" value="1"/>
</dbReference>
<evidence type="ECO:0000259" key="7">
    <source>
        <dbReference type="Pfam" id="PF03959"/>
    </source>
</evidence>
<feature type="transmembrane region" description="Helical" evidence="6">
    <location>
        <begin position="571"/>
        <end position="591"/>
    </location>
</feature>
<reference evidence="8 9" key="1">
    <citation type="submission" date="2018-02" db="EMBL/GenBank/DDBJ databases">
        <title>The genomes of Aspergillus section Nigri reveals drivers in fungal speciation.</title>
        <authorList>
            <consortium name="DOE Joint Genome Institute"/>
            <person name="Vesth T.C."/>
            <person name="Nybo J."/>
            <person name="Theobald S."/>
            <person name="Brandl J."/>
            <person name="Frisvad J.C."/>
            <person name="Nielsen K.F."/>
            <person name="Lyhne E.K."/>
            <person name="Kogle M.E."/>
            <person name="Kuo A."/>
            <person name="Riley R."/>
            <person name="Clum A."/>
            <person name="Nolan M."/>
            <person name="Lipzen A."/>
            <person name="Salamov A."/>
            <person name="Henrissat B."/>
            <person name="Wiebenga A."/>
            <person name="De vries R.P."/>
            <person name="Grigoriev I.V."/>
            <person name="Mortensen U.H."/>
            <person name="Andersen M.R."/>
            <person name="Baker S.E."/>
        </authorList>
    </citation>
    <scope>NUCLEOTIDE SEQUENCE [LARGE SCALE GENOMIC DNA]</scope>
    <source>
        <strain evidence="8 9">CBS 114.51</strain>
    </source>
</reference>
<dbReference type="Proteomes" id="UP000249497">
    <property type="component" value="Unassembled WGS sequence"/>
</dbReference>
<dbReference type="SUPFAM" id="SSF103473">
    <property type="entry name" value="MFS general substrate transporter"/>
    <property type="match status" value="1"/>
</dbReference>
<evidence type="ECO:0000313" key="9">
    <source>
        <dbReference type="Proteomes" id="UP000249497"/>
    </source>
</evidence>
<comment type="subcellular location">
    <subcellularLocation>
        <location evidence="1">Membrane</location>
        <topology evidence="1">Multi-pass membrane protein</topology>
    </subcellularLocation>
</comment>
<feature type="transmembrane region" description="Helical" evidence="6">
    <location>
        <begin position="531"/>
        <end position="551"/>
    </location>
</feature>
<keyword evidence="2 6" id="KW-0812">Transmembrane</keyword>
<feature type="transmembrane region" description="Helical" evidence="6">
    <location>
        <begin position="709"/>
        <end position="727"/>
    </location>
</feature>